<name>A0A2N9YDR5_9GAMM</name>
<keyword evidence="1" id="KW-1133">Transmembrane helix</keyword>
<dbReference type="EMBL" id="CP018889">
    <property type="protein sequence ID" value="AUI68633.1"/>
    <property type="molecule type" value="Genomic_DNA"/>
</dbReference>
<gene>
    <name evidence="2" type="ORF">BLE401_07885</name>
</gene>
<dbReference type="STRING" id="288004.AL038_16360"/>
<dbReference type="Proteomes" id="UP000234271">
    <property type="component" value="Chromosome"/>
</dbReference>
<organism evidence="2 3">
    <name type="scientific">Beggiatoa leptomitoformis</name>
    <dbReference type="NCBI Taxonomy" id="288004"/>
    <lineage>
        <taxon>Bacteria</taxon>
        <taxon>Pseudomonadati</taxon>
        <taxon>Pseudomonadota</taxon>
        <taxon>Gammaproteobacteria</taxon>
        <taxon>Thiotrichales</taxon>
        <taxon>Thiotrichaceae</taxon>
        <taxon>Beggiatoa</taxon>
    </lineage>
</organism>
<reference evidence="3" key="1">
    <citation type="submission" date="2016-12" db="EMBL/GenBank/DDBJ databases">
        <title>Complete Genome Sequence of Beggiatoa leptomitiformis D-401.</title>
        <authorList>
            <person name="Fomenkov A."/>
            <person name="Vincze T."/>
            <person name="Grabovich M."/>
            <person name="Anton B.P."/>
            <person name="Dubinina G."/>
            <person name="Orlova M."/>
            <person name="Belousova E."/>
            <person name="Roberts R.J."/>
        </authorList>
    </citation>
    <scope>NUCLEOTIDE SEQUENCE [LARGE SCALE GENOMIC DNA]</scope>
    <source>
        <strain evidence="3">D-401</strain>
    </source>
</reference>
<keyword evidence="1" id="KW-0812">Transmembrane</keyword>
<dbReference type="RefSeq" id="WP_062154643.1">
    <property type="nucleotide sequence ID" value="NZ_CP012373.2"/>
</dbReference>
<feature type="transmembrane region" description="Helical" evidence="1">
    <location>
        <begin position="101"/>
        <end position="119"/>
    </location>
</feature>
<feature type="transmembrane region" description="Helical" evidence="1">
    <location>
        <begin position="72"/>
        <end position="89"/>
    </location>
</feature>
<dbReference type="NCBIfam" id="NF037970">
    <property type="entry name" value="vanZ_1"/>
    <property type="match status" value="1"/>
</dbReference>
<dbReference type="AlphaFoldDB" id="A0A2N9YDR5"/>
<dbReference type="PANTHER" id="PTHR28008">
    <property type="entry name" value="DOMAIN PROTEIN, PUTATIVE (AFU_ORTHOLOGUE AFUA_3G10980)-RELATED"/>
    <property type="match status" value="1"/>
</dbReference>
<protein>
    <submittedName>
        <fullName evidence="2">VanZ family protein</fullName>
    </submittedName>
</protein>
<keyword evidence="3" id="KW-1185">Reference proteome</keyword>
<evidence type="ECO:0000313" key="2">
    <source>
        <dbReference type="EMBL" id="AUI68633.1"/>
    </source>
</evidence>
<evidence type="ECO:0000256" key="1">
    <source>
        <dbReference type="SAM" id="Phobius"/>
    </source>
</evidence>
<dbReference type="PANTHER" id="PTHR28008:SF1">
    <property type="entry name" value="DOMAIN PROTEIN, PUTATIVE (AFU_ORTHOLOGUE AFUA_3G10980)-RELATED"/>
    <property type="match status" value="1"/>
</dbReference>
<evidence type="ECO:0000313" key="3">
    <source>
        <dbReference type="Proteomes" id="UP000234271"/>
    </source>
</evidence>
<feature type="transmembrane region" description="Helical" evidence="1">
    <location>
        <begin position="43"/>
        <end position="60"/>
    </location>
</feature>
<proteinExistence type="predicted"/>
<accession>A0A2N9YDR5</accession>
<dbReference type="OrthoDB" id="532191at2"/>
<dbReference type="KEGG" id="blep:AL038_16360"/>
<keyword evidence="1" id="KW-0472">Membrane</keyword>
<sequence length="129" mass="14970">MKRIAILYSLFIICLIIVADQGHYNYVLKQVHAIPYGDKVGHFILMGLLAFVINMGLNCAQFSWKNIKLLKGSVFVVTFVTLEEISQYFFPNRHFDMGDLFSDYLGIFLFGQLALWLSYRQKHNEKITP</sequence>